<feature type="coiled-coil region" evidence="1">
    <location>
        <begin position="102"/>
        <end position="129"/>
    </location>
</feature>
<comment type="caution">
    <text evidence="2">The sequence shown here is derived from an EMBL/GenBank/DDBJ whole genome shotgun (WGS) entry which is preliminary data.</text>
</comment>
<gene>
    <name evidence="2" type="ORF">KC19_VG232400</name>
</gene>
<dbReference type="EMBL" id="CM026426">
    <property type="protein sequence ID" value="KAG0574080.1"/>
    <property type="molecule type" value="Genomic_DNA"/>
</dbReference>
<accession>A0A8T0HSS7</accession>
<dbReference type="AlphaFoldDB" id="A0A8T0HSS7"/>
<reference evidence="2" key="1">
    <citation type="submission" date="2020-06" db="EMBL/GenBank/DDBJ databases">
        <title>WGS assembly of Ceratodon purpureus strain R40.</title>
        <authorList>
            <person name="Carey S.B."/>
            <person name="Jenkins J."/>
            <person name="Shu S."/>
            <person name="Lovell J.T."/>
            <person name="Sreedasyam A."/>
            <person name="Maumus F."/>
            <person name="Tiley G.P."/>
            <person name="Fernandez-Pozo N."/>
            <person name="Barry K."/>
            <person name="Chen C."/>
            <person name="Wang M."/>
            <person name="Lipzen A."/>
            <person name="Daum C."/>
            <person name="Saski C.A."/>
            <person name="Payton A.C."/>
            <person name="Mcbreen J.C."/>
            <person name="Conrad R.E."/>
            <person name="Kollar L.M."/>
            <person name="Olsson S."/>
            <person name="Huttunen S."/>
            <person name="Landis J.B."/>
            <person name="Wickett N.J."/>
            <person name="Johnson M.G."/>
            <person name="Rensing S.A."/>
            <person name="Grimwood J."/>
            <person name="Schmutz J."/>
            <person name="Mcdaniel S.F."/>
        </authorList>
    </citation>
    <scope>NUCLEOTIDE SEQUENCE</scope>
    <source>
        <strain evidence="2">R40</strain>
    </source>
</reference>
<evidence type="ECO:0000313" key="3">
    <source>
        <dbReference type="Proteomes" id="UP000822688"/>
    </source>
</evidence>
<sequence>MEIVNVFPKKKKKKKFQDTKNSVDPCPKEFKAEWTKLKLALQMIPFRGVQEDIDPPSYRMPTRTKEIQEHRTRLNLRAPITTRKRALYIARKFADRLEREDQDQVQNLLQELGQQLQNMKTRILDINDHHLNAPDTKFGTLTDDGTKTES</sequence>
<evidence type="ECO:0000256" key="1">
    <source>
        <dbReference type="SAM" id="Coils"/>
    </source>
</evidence>
<evidence type="ECO:0000313" key="2">
    <source>
        <dbReference type="EMBL" id="KAG0574080.1"/>
    </source>
</evidence>
<name>A0A8T0HSS7_CERPU</name>
<protein>
    <submittedName>
        <fullName evidence="2">Uncharacterized protein</fullName>
    </submittedName>
</protein>
<keyword evidence="1" id="KW-0175">Coiled coil</keyword>
<keyword evidence="3" id="KW-1185">Reference proteome</keyword>
<proteinExistence type="predicted"/>
<dbReference type="EMBL" id="CM026426">
    <property type="protein sequence ID" value="KAG0574079.1"/>
    <property type="molecule type" value="Genomic_DNA"/>
</dbReference>
<organism evidence="2 3">
    <name type="scientific">Ceratodon purpureus</name>
    <name type="common">Fire moss</name>
    <name type="synonym">Dicranum purpureum</name>
    <dbReference type="NCBI Taxonomy" id="3225"/>
    <lineage>
        <taxon>Eukaryota</taxon>
        <taxon>Viridiplantae</taxon>
        <taxon>Streptophyta</taxon>
        <taxon>Embryophyta</taxon>
        <taxon>Bryophyta</taxon>
        <taxon>Bryophytina</taxon>
        <taxon>Bryopsida</taxon>
        <taxon>Dicranidae</taxon>
        <taxon>Pseudoditrichales</taxon>
        <taxon>Ditrichaceae</taxon>
        <taxon>Ceratodon</taxon>
    </lineage>
</organism>
<dbReference type="Proteomes" id="UP000822688">
    <property type="component" value="Chromosome V"/>
</dbReference>